<dbReference type="GeneID" id="113479383"/>
<gene>
    <name evidence="8" type="primary">BST1</name>
</gene>
<dbReference type="Ensembl" id="ENSACUT00000002483.1">
    <property type="protein sequence ID" value="ENSACUP00000002328.1"/>
    <property type="gene ID" value="ENSACUG00000001619.1"/>
</dbReference>
<evidence type="ECO:0000256" key="7">
    <source>
        <dbReference type="SAM" id="SignalP"/>
    </source>
</evidence>
<dbReference type="SUPFAM" id="SSF52309">
    <property type="entry name" value="N-(deoxy)ribosyltransferase-like"/>
    <property type="match status" value="1"/>
</dbReference>
<dbReference type="PANTHER" id="PTHR10912">
    <property type="entry name" value="ADP-RIBOSYL CYCLASE"/>
    <property type="match status" value="1"/>
</dbReference>
<dbReference type="GO" id="GO:0016740">
    <property type="term" value="F:transferase activity"/>
    <property type="evidence" value="ECO:0007669"/>
    <property type="project" value="UniProtKB-KW"/>
</dbReference>
<dbReference type="Gene3D" id="3.40.50.720">
    <property type="entry name" value="NAD(P)-binding Rossmann-like Domain"/>
    <property type="match status" value="1"/>
</dbReference>
<evidence type="ECO:0000313" key="9">
    <source>
        <dbReference type="Proteomes" id="UP000472269"/>
    </source>
</evidence>
<dbReference type="CTD" id="683"/>
<dbReference type="Pfam" id="PF02267">
    <property type="entry name" value="Rib_hydrolayse"/>
    <property type="match status" value="1"/>
</dbReference>
<evidence type="ECO:0000256" key="3">
    <source>
        <dbReference type="ARBA" id="ARBA00022679"/>
    </source>
</evidence>
<sequence>MMKSLCLSLLLVSVLFMNSLLEVQGKKWKGEGTTLNLESIVIGRCYDYIRLVNPAVGEKNCSEIWEAFKNAFINKDPCSILPKDYELFINLSFHPIPPNKSLFWENNQLLVNSFADRGRRYMSLADTLFGFLGDFLNWCGQANSTGLDYESCPTTEECENNAVESFWRMASITYAQHSSGVIHVLLNGSADGGAYPQPGFFADYEIPNLQKDKISQIVIWVVDDIEGPDIDSCGTHTVNVLENRLSTLGYDVTCTDNYKSVMFLLCLDYPDDSKCTFSSSAPAAQRGPVSSDRGGSWNKLMFVSFVGFLFRFALVY</sequence>
<keyword evidence="3" id="KW-0808">Transferase</keyword>
<accession>A0A663LRZ0</accession>
<protein>
    <recommendedName>
        <fullName evidence="2">ADP-ribosyl cyclase/cyclic ADP-ribose hydrolase</fullName>
        <ecNumber evidence="2">3.2.2.6</ecNumber>
    </recommendedName>
</protein>
<dbReference type="EC" id="3.2.2.6" evidence="2"/>
<dbReference type="RefSeq" id="XP_026703030.1">
    <property type="nucleotide sequence ID" value="XM_026847229.1"/>
</dbReference>
<comment type="similarity">
    <text evidence="1">Belongs to the ADP-ribosyl cyclase family.</text>
</comment>
<dbReference type="GO" id="GO:0016849">
    <property type="term" value="F:phosphorus-oxygen lyase activity"/>
    <property type="evidence" value="ECO:0007669"/>
    <property type="project" value="TreeGrafter"/>
</dbReference>
<keyword evidence="9" id="KW-1185">Reference proteome</keyword>
<dbReference type="OrthoDB" id="9944984at2759"/>
<keyword evidence="4" id="KW-0378">Hydrolase</keyword>
<dbReference type="KEGG" id="acun:113479383"/>
<name>A0A663LRZ0_ATHCN</name>
<dbReference type="CDD" id="cd04759">
    <property type="entry name" value="Rib_hydrolase"/>
    <property type="match status" value="1"/>
</dbReference>
<evidence type="ECO:0000256" key="4">
    <source>
        <dbReference type="ARBA" id="ARBA00022801"/>
    </source>
</evidence>
<evidence type="ECO:0000256" key="6">
    <source>
        <dbReference type="ARBA" id="ARBA00023157"/>
    </source>
</evidence>
<dbReference type="OMA" id="RCYEYIR"/>
<organism evidence="8 9">
    <name type="scientific">Athene cunicularia</name>
    <name type="common">Burrowing owl</name>
    <name type="synonym">Speotyto cunicularia</name>
    <dbReference type="NCBI Taxonomy" id="194338"/>
    <lineage>
        <taxon>Eukaryota</taxon>
        <taxon>Metazoa</taxon>
        <taxon>Chordata</taxon>
        <taxon>Craniata</taxon>
        <taxon>Vertebrata</taxon>
        <taxon>Euteleostomi</taxon>
        <taxon>Archelosauria</taxon>
        <taxon>Archosauria</taxon>
        <taxon>Dinosauria</taxon>
        <taxon>Saurischia</taxon>
        <taxon>Theropoda</taxon>
        <taxon>Coelurosauria</taxon>
        <taxon>Aves</taxon>
        <taxon>Neognathae</taxon>
        <taxon>Neoaves</taxon>
        <taxon>Telluraves</taxon>
        <taxon>Strigiformes</taxon>
        <taxon>Strigidae</taxon>
        <taxon>Athene</taxon>
    </lineage>
</organism>
<evidence type="ECO:0000256" key="5">
    <source>
        <dbReference type="ARBA" id="ARBA00023027"/>
    </source>
</evidence>
<dbReference type="InterPro" id="IPR003193">
    <property type="entry name" value="ADP-ribosyl_cyclase"/>
</dbReference>
<keyword evidence="5" id="KW-0520">NAD</keyword>
<dbReference type="GO" id="GO:0030890">
    <property type="term" value="P:positive regulation of B cell proliferation"/>
    <property type="evidence" value="ECO:0007669"/>
    <property type="project" value="TreeGrafter"/>
</dbReference>
<feature type="signal peptide" evidence="7">
    <location>
        <begin position="1"/>
        <end position="25"/>
    </location>
</feature>
<dbReference type="Gene3D" id="1.20.82.10">
    <property type="entry name" value="ADP Ribosyl Cyclase, Chain A, domain 1"/>
    <property type="match status" value="1"/>
</dbReference>
<dbReference type="AlphaFoldDB" id="A0A663LRZ0"/>
<reference evidence="8" key="2">
    <citation type="submission" date="2025-09" db="UniProtKB">
        <authorList>
            <consortium name="Ensembl"/>
        </authorList>
    </citation>
    <scope>IDENTIFICATION</scope>
</reference>
<feature type="chain" id="PRO_5025674797" description="ADP-ribosyl cyclase/cyclic ADP-ribose hydrolase" evidence="7">
    <location>
        <begin position="26"/>
        <end position="316"/>
    </location>
</feature>
<keyword evidence="6" id="KW-1015">Disulfide bond</keyword>
<dbReference type="GO" id="GO:0061809">
    <property type="term" value="F:NAD+ nucleosidase activity, cyclic ADP-ribose generating"/>
    <property type="evidence" value="ECO:0007669"/>
    <property type="project" value="UniProtKB-EC"/>
</dbReference>
<dbReference type="GO" id="GO:0005886">
    <property type="term" value="C:plasma membrane"/>
    <property type="evidence" value="ECO:0007669"/>
    <property type="project" value="TreeGrafter"/>
</dbReference>
<dbReference type="Proteomes" id="UP000472269">
    <property type="component" value="Unplaced"/>
</dbReference>
<evidence type="ECO:0000256" key="2">
    <source>
        <dbReference type="ARBA" id="ARBA00011982"/>
    </source>
</evidence>
<proteinExistence type="inferred from homology"/>
<reference evidence="8" key="1">
    <citation type="submission" date="2025-08" db="UniProtKB">
        <authorList>
            <consortium name="Ensembl"/>
        </authorList>
    </citation>
    <scope>IDENTIFICATION</scope>
</reference>
<evidence type="ECO:0000313" key="8">
    <source>
        <dbReference type="Ensembl" id="ENSACUP00000002328.1"/>
    </source>
</evidence>
<dbReference type="PANTHER" id="PTHR10912:SF4">
    <property type="entry name" value="ADP-RIBOSYL CYCLASE_CYCLIC ADP-RIBOSE HYDROLASE 2"/>
    <property type="match status" value="1"/>
</dbReference>
<keyword evidence="7" id="KW-0732">Signal</keyword>
<evidence type="ECO:0000256" key="1">
    <source>
        <dbReference type="ARBA" id="ARBA00005406"/>
    </source>
</evidence>